<dbReference type="InterPro" id="IPR029063">
    <property type="entry name" value="SAM-dependent_MTases_sf"/>
</dbReference>
<keyword evidence="3" id="KW-1185">Reference proteome</keyword>
<keyword evidence="2" id="KW-0489">Methyltransferase</keyword>
<evidence type="ECO:0000313" key="3">
    <source>
        <dbReference type="Proteomes" id="UP000236723"/>
    </source>
</evidence>
<dbReference type="EMBL" id="FNVO01000006">
    <property type="protein sequence ID" value="SEG56561.1"/>
    <property type="molecule type" value="Genomic_DNA"/>
</dbReference>
<protein>
    <submittedName>
        <fullName evidence="2">S-adenosyl methyltransferase</fullName>
    </submittedName>
</protein>
<evidence type="ECO:0000256" key="1">
    <source>
        <dbReference type="SAM" id="MobiDB-lite"/>
    </source>
</evidence>
<dbReference type="PIRSF" id="PIRSF017393">
    <property type="entry name" value="MTase_SAV2177"/>
    <property type="match status" value="1"/>
</dbReference>
<dbReference type="Proteomes" id="UP000236723">
    <property type="component" value="Unassembled WGS sequence"/>
</dbReference>
<dbReference type="GO" id="GO:0008168">
    <property type="term" value="F:methyltransferase activity"/>
    <property type="evidence" value="ECO:0007669"/>
    <property type="project" value="UniProtKB-KW"/>
</dbReference>
<accession>A0A1H6B6U2</accession>
<keyword evidence="2" id="KW-0808">Transferase</keyword>
<evidence type="ECO:0000313" key="2">
    <source>
        <dbReference type="EMBL" id="SEG56561.1"/>
    </source>
</evidence>
<dbReference type="InterPro" id="IPR006764">
    <property type="entry name" value="SAM_dep_MeTrfase_SAV2177_type"/>
</dbReference>
<sequence>MTDETPDQAPPKIDTSVPHSARIWNYWLGGKDNYEVDRIAGDQYMAVFPQIVELARSGRHFLARAIHYLAGEAKVRQFLDIGTGLPTVDNTHEVAQRIAPDARIVYVDNDPLVLAHARALLTSTPEGATTYLDADVRDPEKIIERAKDLLDFSQPVAIMLMGVLGHVTDEEAVSIVRRLAAELPSGGYMAFYEATDTDQSFQEAQSGYDDTGATPYRLRSREVIERYFEGLELVEPGLVQGPQWRPEVEPLEHKDHPTLAAVARKP</sequence>
<gene>
    <name evidence="2" type="ORF">SAMN04489712_106321</name>
</gene>
<organism evidence="2 3">
    <name type="scientific">Thermomonospora echinospora</name>
    <dbReference type="NCBI Taxonomy" id="1992"/>
    <lineage>
        <taxon>Bacteria</taxon>
        <taxon>Bacillati</taxon>
        <taxon>Actinomycetota</taxon>
        <taxon>Actinomycetes</taxon>
        <taxon>Streptosporangiales</taxon>
        <taxon>Thermomonosporaceae</taxon>
        <taxon>Thermomonospora</taxon>
    </lineage>
</organism>
<dbReference type="Gene3D" id="3.40.50.150">
    <property type="entry name" value="Vaccinia Virus protein VP39"/>
    <property type="match status" value="1"/>
</dbReference>
<dbReference type="Pfam" id="PF04672">
    <property type="entry name" value="Methyltransf_19"/>
    <property type="match status" value="1"/>
</dbReference>
<reference evidence="3" key="1">
    <citation type="submission" date="2016-10" db="EMBL/GenBank/DDBJ databases">
        <authorList>
            <person name="Varghese N."/>
            <person name="Submissions S."/>
        </authorList>
    </citation>
    <scope>NUCLEOTIDE SEQUENCE [LARGE SCALE GENOMIC DNA]</scope>
    <source>
        <strain evidence="3">DSM 43163</strain>
    </source>
</reference>
<dbReference type="SUPFAM" id="SSF53335">
    <property type="entry name" value="S-adenosyl-L-methionine-dependent methyltransferases"/>
    <property type="match status" value="1"/>
</dbReference>
<dbReference type="OrthoDB" id="3216820at2"/>
<dbReference type="RefSeq" id="WP_103938810.1">
    <property type="nucleotide sequence ID" value="NZ_FNVO01000006.1"/>
</dbReference>
<name>A0A1H6B6U2_9ACTN</name>
<feature type="region of interest" description="Disordered" evidence="1">
    <location>
        <begin position="247"/>
        <end position="266"/>
    </location>
</feature>
<feature type="compositionally biased region" description="Basic and acidic residues" evidence="1">
    <location>
        <begin position="247"/>
        <end position="257"/>
    </location>
</feature>
<proteinExistence type="predicted"/>
<dbReference type="AlphaFoldDB" id="A0A1H6B6U2"/>
<dbReference type="GO" id="GO:0032259">
    <property type="term" value="P:methylation"/>
    <property type="evidence" value="ECO:0007669"/>
    <property type="project" value="UniProtKB-KW"/>
</dbReference>